<gene>
    <name evidence="2" type="ORF">METZ01_LOCUS461485</name>
</gene>
<proteinExistence type="predicted"/>
<accession>A0A383AM35</accession>
<keyword evidence="1" id="KW-0812">Transmembrane</keyword>
<protein>
    <submittedName>
        <fullName evidence="2">Uncharacterized protein</fullName>
    </submittedName>
</protein>
<evidence type="ECO:0000256" key="1">
    <source>
        <dbReference type="SAM" id="Phobius"/>
    </source>
</evidence>
<reference evidence="2" key="1">
    <citation type="submission" date="2018-05" db="EMBL/GenBank/DDBJ databases">
        <authorList>
            <person name="Lanie J.A."/>
            <person name="Ng W.-L."/>
            <person name="Kazmierczak K.M."/>
            <person name="Andrzejewski T.M."/>
            <person name="Davidsen T.M."/>
            <person name="Wayne K.J."/>
            <person name="Tettelin H."/>
            <person name="Glass J.I."/>
            <person name="Rusch D."/>
            <person name="Podicherti R."/>
            <person name="Tsui H.-C.T."/>
            <person name="Winkler M.E."/>
        </authorList>
    </citation>
    <scope>NUCLEOTIDE SEQUENCE</scope>
</reference>
<feature type="transmembrane region" description="Helical" evidence="1">
    <location>
        <begin position="12"/>
        <end position="32"/>
    </location>
</feature>
<sequence>MEDPVRFTRIKRYFYVGLAVVALAEIVLPRIFDALHPHFWFESFPAWGSLYGLVSCVAIIIVSKALGKLWLMRREDYYDS</sequence>
<feature type="transmembrane region" description="Helical" evidence="1">
    <location>
        <begin position="44"/>
        <end position="66"/>
    </location>
</feature>
<dbReference type="AlphaFoldDB" id="A0A383AM35"/>
<name>A0A383AM35_9ZZZZ</name>
<keyword evidence="1" id="KW-1133">Transmembrane helix</keyword>
<keyword evidence="1" id="KW-0472">Membrane</keyword>
<dbReference type="EMBL" id="UINC01193160">
    <property type="protein sequence ID" value="SVE08631.1"/>
    <property type="molecule type" value="Genomic_DNA"/>
</dbReference>
<organism evidence="2">
    <name type="scientific">marine metagenome</name>
    <dbReference type="NCBI Taxonomy" id="408172"/>
    <lineage>
        <taxon>unclassified sequences</taxon>
        <taxon>metagenomes</taxon>
        <taxon>ecological metagenomes</taxon>
    </lineage>
</organism>
<evidence type="ECO:0000313" key="2">
    <source>
        <dbReference type="EMBL" id="SVE08631.1"/>
    </source>
</evidence>